<dbReference type="EMBL" id="CAAALY010267581">
    <property type="protein sequence ID" value="VEL41036.1"/>
    <property type="molecule type" value="Genomic_DNA"/>
</dbReference>
<dbReference type="Proteomes" id="UP000784294">
    <property type="component" value="Unassembled WGS sequence"/>
</dbReference>
<accession>A0A3S5BD39</accession>
<comment type="caution">
    <text evidence="2">The sequence shown here is derived from an EMBL/GenBank/DDBJ whole genome shotgun (WGS) entry which is preliminary data.</text>
</comment>
<proteinExistence type="predicted"/>
<keyword evidence="1" id="KW-0472">Membrane</keyword>
<reference evidence="2" key="1">
    <citation type="submission" date="2018-11" db="EMBL/GenBank/DDBJ databases">
        <authorList>
            <consortium name="Pathogen Informatics"/>
        </authorList>
    </citation>
    <scope>NUCLEOTIDE SEQUENCE</scope>
</reference>
<feature type="transmembrane region" description="Helical" evidence="1">
    <location>
        <begin position="70"/>
        <end position="90"/>
    </location>
</feature>
<name>A0A3S5BD39_9PLAT</name>
<keyword evidence="3" id="KW-1185">Reference proteome</keyword>
<organism evidence="2 3">
    <name type="scientific">Protopolystoma xenopodis</name>
    <dbReference type="NCBI Taxonomy" id="117903"/>
    <lineage>
        <taxon>Eukaryota</taxon>
        <taxon>Metazoa</taxon>
        <taxon>Spiralia</taxon>
        <taxon>Lophotrochozoa</taxon>
        <taxon>Platyhelminthes</taxon>
        <taxon>Monogenea</taxon>
        <taxon>Polyopisthocotylea</taxon>
        <taxon>Polystomatidea</taxon>
        <taxon>Polystomatidae</taxon>
        <taxon>Protopolystoma</taxon>
    </lineage>
</organism>
<sequence>MASWYASIYPRRQGRQTDLFLRPSFETQELSAKMTPTSLSMTSPMKSSSRRSVASLASRLLLLYESNESLFFLGCTIVVAFVTVATICIGQQNALFASFRNEHLVRSECLHLLLTYA</sequence>
<evidence type="ECO:0000256" key="1">
    <source>
        <dbReference type="SAM" id="Phobius"/>
    </source>
</evidence>
<evidence type="ECO:0000313" key="2">
    <source>
        <dbReference type="EMBL" id="VEL41036.1"/>
    </source>
</evidence>
<evidence type="ECO:0000313" key="3">
    <source>
        <dbReference type="Proteomes" id="UP000784294"/>
    </source>
</evidence>
<dbReference type="AlphaFoldDB" id="A0A3S5BD39"/>
<gene>
    <name evidence="2" type="ORF">PXEA_LOCUS34476</name>
</gene>
<keyword evidence="1" id="KW-0812">Transmembrane</keyword>
<protein>
    <submittedName>
        <fullName evidence="2">Uncharacterized protein</fullName>
    </submittedName>
</protein>
<keyword evidence="1" id="KW-1133">Transmembrane helix</keyword>